<dbReference type="InterPro" id="IPR029070">
    <property type="entry name" value="Chitinase_insertion_sf"/>
</dbReference>
<dbReference type="EMBL" id="BOQP01000032">
    <property type="protein sequence ID" value="GIM77786.1"/>
    <property type="molecule type" value="Genomic_DNA"/>
</dbReference>
<accession>A0A919VV13</accession>
<evidence type="ECO:0000313" key="11">
    <source>
        <dbReference type="Proteomes" id="UP000680865"/>
    </source>
</evidence>
<keyword evidence="5 6" id="KW-0326">Glycosidase</keyword>
<dbReference type="Gene3D" id="3.20.20.80">
    <property type="entry name" value="Glycosidases"/>
    <property type="match status" value="1"/>
</dbReference>
<dbReference type="GO" id="GO:0005975">
    <property type="term" value="P:carbohydrate metabolic process"/>
    <property type="evidence" value="ECO:0007669"/>
    <property type="project" value="InterPro"/>
</dbReference>
<evidence type="ECO:0000256" key="6">
    <source>
        <dbReference type="RuleBase" id="RU000489"/>
    </source>
</evidence>
<evidence type="ECO:0000256" key="8">
    <source>
        <dbReference type="SAM" id="SignalP"/>
    </source>
</evidence>
<proteinExistence type="inferred from homology"/>
<feature type="signal peptide" evidence="8">
    <location>
        <begin position="1"/>
        <end position="20"/>
    </location>
</feature>
<dbReference type="InterPro" id="IPR001579">
    <property type="entry name" value="Glyco_hydro_18_chit_AS"/>
</dbReference>
<evidence type="ECO:0000256" key="7">
    <source>
        <dbReference type="RuleBase" id="RU004453"/>
    </source>
</evidence>
<keyword evidence="4" id="KW-0624">Polysaccharide degradation</keyword>
<sequence>MRVRPVVGVIALLLAGCSSPGPETPAMAVPAEKRVVGYFTDWGVYGRNFQVRNVEASGAAKSLTHLLYAFGQVKDGTCAPRDTWADYEKPIAAADSVDGTADLAGNALRGNFGQLRKLKARHPQLRVLWSFGGWNGSGGFPAVAKDPAKFAASCAKVLRDPRWAGLFDGIDVDWEYPNACGLTCDTSGPDALPRIVSALRSELGPDALVTAAIPADLAKITATDYAGVAAQTTWLSAMTYDFFGTGDTAGPTAPHSPLSAYPGIPKETATTDAAVRGLRGLGIPAGKILLGVGFYGRGWTGVSAAAPGGKATGAARGTYEKGIEDYAVLSQKCPPTGTVAGTAYAFCRGQWWSYDTPETIGTKMSYARSNGLGGAFAWELSGDTADAKLLTAMAEGLTRP</sequence>
<dbReference type="InterPro" id="IPR011583">
    <property type="entry name" value="Chitinase_II/V-like_cat"/>
</dbReference>
<feature type="chain" id="PRO_5039703289" description="chitinase" evidence="8">
    <location>
        <begin position="21"/>
        <end position="400"/>
    </location>
</feature>
<dbReference type="Pfam" id="PF00704">
    <property type="entry name" value="Glyco_hydro_18"/>
    <property type="match status" value="1"/>
</dbReference>
<dbReference type="GO" id="GO:0006032">
    <property type="term" value="P:chitin catabolic process"/>
    <property type="evidence" value="ECO:0007669"/>
    <property type="project" value="UniProtKB-KW"/>
</dbReference>
<dbReference type="EC" id="3.2.1.14" evidence="2"/>
<gene>
    <name evidence="10" type="ORF">Aco04nite_57070</name>
</gene>
<dbReference type="CDD" id="cd06548">
    <property type="entry name" value="GH18_chitinase"/>
    <property type="match status" value="1"/>
</dbReference>
<evidence type="ECO:0000259" key="9">
    <source>
        <dbReference type="PROSITE" id="PS51910"/>
    </source>
</evidence>
<keyword evidence="4" id="KW-0146">Chitin degradation</keyword>
<comment type="caution">
    <text evidence="10">The sequence shown here is derived from an EMBL/GenBank/DDBJ whole genome shotgun (WGS) entry which is preliminary data.</text>
</comment>
<evidence type="ECO:0000313" key="10">
    <source>
        <dbReference type="EMBL" id="GIM77786.1"/>
    </source>
</evidence>
<evidence type="ECO:0000256" key="2">
    <source>
        <dbReference type="ARBA" id="ARBA00012729"/>
    </source>
</evidence>
<evidence type="ECO:0000256" key="3">
    <source>
        <dbReference type="ARBA" id="ARBA00022801"/>
    </source>
</evidence>
<dbReference type="Proteomes" id="UP000680865">
    <property type="component" value="Unassembled WGS sequence"/>
</dbReference>
<organism evidence="10 11">
    <name type="scientific">Winogradskya consettensis</name>
    <dbReference type="NCBI Taxonomy" id="113560"/>
    <lineage>
        <taxon>Bacteria</taxon>
        <taxon>Bacillati</taxon>
        <taxon>Actinomycetota</taxon>
        <taxon>Actinomycetes</taxon>
        <taxon>Micromonosporales</taxon>
        <taxon>Micromonosporaceae</taxon>
        <taxon>Winogradskya</taxon>
    </lineage>
</organism>
<dbReference type="SUPFAM" id="SSF54556">
    <property type="entry name" value="Chitinase insertion domain"/>
    <property type="match status" value="1"/>
</dbReference>
<dbReference type="PANTHER" id="PTHR11177">
    <property type="entry name" value="CHITINASE"/>
    <property type="match status" value="1"/>
</dbReference>
<name>A0A919VV13_9ACTN</name>
<dbReference type="PROSITE" id="PS51910">
    <property type="entry name" value="GH18_2"/>
    <property type="match status" value="1"/>
</dbReference>
<keyword evidence="4" id="KW-0119">Carbohydrate metabolism</keyword>
<keyword evidence="11" id="KW-1185">Reference proteome</keyword>
<dbReference type="SMART" id="SM00636">
    <property type="entry name" value="Glyco_18"/>
    <property type="match status" value="1"/>
</dbReference>
<evidence type="ECO:0000256" key="5">
    <source>
        <dbReference type="ARBA" id="ARBA00023295"/>
    </source>
</evidence>
<dbReference type="Gene3D" id="3.10.50.10">
    <property type="match status" value="1"/>
</dbReference>
<evidence type="ECO:0000256" key="4">
    <source>
        <dbReference type="ARBA" id="ARBA00023024"/>
    </source>
</evidence>
<keyword evidence="3 6" id="KW-0378">Hydrolase</keyword>
<protein>
    <recommendedName>
        <fullName evidence="2">chitinase</fullName>
        <ecNumber evidence="2">3.2.1.14</ecNumber>
    </recommendedName>
</protein>
<comment type="catalytic activity">
    <reaction evidence="1">
        <text>Random endo-hydrolysis of N-acetyl-beta-D-glucosaminide (1-&gt;4)-beta-linkages in chitin and chitodextrins.</text>
        <dbReference type="EC" id="3.2.1.14"/>
    </reaction>
</comment>
<dbReference type="GO" id="GO:0008061">
    <property type="term" value="F:chitin binding"/>
    <property type="evidence" value="ECO:0007669"/>
    <property type="project" value="InterPro"/>
</dbReference>
<dbReference type="PANTHER" id="PTHR11177:SF317">
    <property type="entry name" value="CHITINASE 12-RELATED"/>
    <property type="match status" value="1"/>
</dbReference>
<keyword evidence="8" id="KW-0732">Signal</keyword>
<dbReference type="PROSITE" id="PS01095">
    <property type="entry name" value="GH18_1"/>
    <property type="match status" value="1"/>
</dbReference>
<dbReference type="AlphaFoldDB" id="A0A919VV13"/>
<dbReference type="InterPro" id="IPR050314">
    <property type="entry name" value="Glycosyl_Hydrlase_18"/>
</dbReference>
<reference evidence="10" key="1">
    <citation type="submission" date="2021-03" db="EMBL/GenBank/DDBJ databases">
        <title>Whole genome shotgun sequence of Actinoplanes consettensis NBRC 14913.</title>
        <authorList>
            <person name="Komaki H."/>
            <person name="Tamura T."/>
        </authorList>
    </citation>
    <scope>NUCLEOTIDE SEQUENCE</scope>
    <source>
        <strain evidence="10">NBRC 14913</strain>
    </source>
</reference>
<feature type="domain" description="GH18" evidence="9">
    <location>
        <begin position="33"/>
        <end position="400"/>
    </location>
</feature>
<dbReference type="GO" id="GO:0008843">
    <property type="term" value="F:endochitinase activity"/>
    <property type="evidence" value="ECO:0007669"/>
    <property type="project" value="UniProtKB-EC"/>
</dbReference>
<dbReference type="SUPFAM" id="SSF51445">
    <property type="entry name" value="(Trans)glycosidases"/>
    <property type="match status" value="1"/>
</dbReference>
<dbReference type="InterPro" id="IPR001223">
    <property type="entry name" value="Glyco_hydro18_cat"/>
</dbReference>
<dbReference type="PROSITE" id="PS51257">
    <property type="entry name" value="PROKAR_LIPOPROTEIN"/>
    <property type="match status" value="1"/>
</dbReference>
<evidence type="ECO:0000256" key="1">
    <source>
        <dbReference type="ARBA" id="ARBA00000822"/>
    </source>
</evidence>
<dbReference type="InterPro" id="IPR017853">
    <property type="entry name" value="GH"/>
</dbReference>
<comment type="similarity">
    <text evidence="7">Belongs to the glycosyl hydrolase 18 family.</text>
</comment>